<sequence length="72" mass="8706">MKKSRLFRREKYYFREIKKDIEKTPRNHTLQTMFWQVASITTIKMVVVNGKIGETYLEFQFKSGARMVVENE</sequence>
<gene>
    <name evidence="1" type="ordered locus">Rumal_3392</name>
</gene>
<reference evidence="2" key="1">
    <citation type="journal article" date="2011" name="J. Bacteriol.">
        <title>Complete genome of the cellulolytic ruminal bacterium Ruminococcus albus 7.</title>
        <authorList>
            <person name="Suen G."/>
            <person name="Stevenson D.M."/>
            <person name="Bruce D.C."/>
            <person name="Chertkov O."/>
            <person name="Copeland A."/>
            <person name="Cheng J.F."/>
            <person name="Detter C."/>
            <person name="Detter J.C."/>
            <person name="Goodwin L.A."/>
            <person name="Han C.S."/>
            <person name="Hauser L.J."/>
            <person name="Ivanova N.N."/>
            <person name="Kyrpides N.C."/>
            <person name="Land M.L."/>
            <person name="Lapidus A."/>
            <person name="Lucas S."/>
            <person name="Ovchinnikova G."/>
            <person name="Pitluck S."/>
            <person name="Tapia R."/>
            <person name="Woyke T."/>
            <person name="Boyum J."/>
            <person name="Mead D."/>
            <person name="Weimer P.J."/>
        </authorList>
    </citation>
    <scope>NUCLEOTIDE SEQUENCE [LARGE SCALE GENOMIC DNA]</scope>
    <source>
        <strain evidence="2">ATCC 27210 / DSM 20455 / JCM 14654 / NCDO 2250 / 7</strain>
        <plasmid evidence="2">pRUMAL01</plasmid>
    </source>
</reference>
<dbReference type="KEGG" id="ral:Rumal_3392"/>
<dbReference type="HOGENOM" id="CLU_2719869_0_0_9"/>
<dbReference type="Proteomes" id="UP000006919">
    <property type="component" value="Plasmid pRUMAL01"/>
</dbReference>
<dbReference type="AlphaFoldDB" id="E6UJK4"/>
<evidence type="ECO:0000313" key="1">
    <source>
        <dbReference type="EMBL" id="ADU23850.1"/>
    </source>
</evidence>
<keyword evidence="1" id="KW-0614">Plasmid</keyword>
<name>E6UJK4_RUMA7</name>
<protein>
    <submittedName>
        <fullName evidence="1">Uncharacterized protein</fullName>
    </submittedName>
</protein>
<evidence type="ECO:0000313" key="2">
    <source>
        <dbReference type="Proteomes" id="UP000006919"/>
    </source>
</evidence>
<organism evidence="1 2">
    <name type="scientific">Ruminococcus albus (strain ATCC 27210 / DSM 20455 / JCM 14654 / NCDO 2250 / 7)</name>
    <dbReference type="NCBI Taxonomy" id="697329"/>
    <lineage>
        <taxon>Bacteria</taxon>
        <taxon>Bacillati</taxon>
        <taxon>Bacillota</taxon>
        <taxon>Clostridia</taxon>
        <taxon>Eubacteriales</taxon>
        <taxon>Oscillospiraceae</taxon>
        <taxon>Ruminococcus</taxon>
    </lineage>
</organism>
<geneLocation type="plasmid" evidence="1 2">
    <name>pRUMAL01</name>
</geneLocation>
<dbReference type="EMBL" id="CP002404">
    <property type="protein sequence ID" value="ADU23850.1"/>
    <property type="molecule type" value="Genomic_DNA"/>
</dbReference>
<accession>E6UJK4</accession>
<proteinExistence type="predicted"/>